<dbReference type="GeneID" id="65537083"/>
<dbReference type="SUPFAM" id="SSF48452">
    <property type="entry name" value="TPR-like"/>
    <property type="match status" value="1"/>
</dbReference>
<dbReference type="AlphaFoldDB" id="A0A1B1SAU4"/>
<dbReference type="STRING" id="1796646.A4V02_09405"/>
<proteinExistence type="predicted"/>
<keyword evidence="1" id="KW-0732">Signal</keyword>
<dbReference type="Proteomes" id="UP000186351">
    <property type="component" value="Chromosome"/>
</dbReference>
<dbReference type="OrthoDB" id="1109828at2"/>
<dbReference type="Gene3D" id="1.25.40.390">
    <property type="match status" value="1"/>
</dbReference>
<feature type="chain" id="PRO_5008529355" description="SusD/RagB family nutrient-binding outer membrane lipoprotein" evidence="1">
    <location>
        <begin position="25"/>
        <end position="522"/>
    </location>
</feature>
<evidence type="ECO:0000313" key="2">
    <source>
        <dbReference type="EMBL" id="ANU63919.1"/>
    </source>
</evidence>
<organism evidence="2 3">
    <name type="scientific">Muribaculum intestinale</name>
    <dbReference type="NCBI Taxonomy" id="1796646"/>
    <lineage>
        <taxon>Bacteria</taxon>
        <taxon>Pseudomonadati</taxon>
        <taxon>Bacteroidota</taxon>
        <taxon>Bacteroidia</taxon>
        <taxon>Bacteroidales</taxon>
        <taxon>Muribaculaceae</taxon>
        <taxon>Muribaculum</taxon>
    </lineage>
</organism>
<keyword evidence="3" id="KW-1185">Reference proteome</keyword>
<dbReference type="InterPro" id="IPR011990">
    <property type="entry name" value="TPR-like_helical_dom_sf"/>
</dbReference>
<dbReference type="InterPro" id="IPR041662">
    <property type="entry name" value="SusD-like_2"/>
</dbReference>
<evidence type="ECO:0000313" key="3">
    <source>
        <dbReference type="Proteomes" id="UP000186351"/>
    </source>
</evidence>
<accession>A0A1Z2XHS2</accession>
<dbReference type="EMBL" id="CP015402">
    <property type="protein sequence ID" value="ANU63919.1"/>
    <property type="molecule type" value="Genomic_DNA"/>
</dbReference>
<dbReference type="RefSeq" id="WP_068961216.1">
    <property type="nucleotide sequence ID" value="NZ_CAJTAP010000003.1"/>
</dbReference>
<gene>
    <name evidence="2" type="ORF">A4V02_09405</name>
</gene>
<evidence type="ECO:0008006" key="4">
    <source>
        <dbReference type="Google" id="ProtNLM"/>
    </source>
</evidence>
<evidence type="ECO:0000256" key="1">
    <source>
        <dbReference type="SAM" id="SignalP"/>
    </source>
</evidence>
<dbReference type="Pfam" id="PF12771">
    <property type="entry name" value="SusD-like_2"/>
    <property type="match status" value="1"/>
</dbReference>
<dbReference type="KEGG" id="pary:A4V02_09405"/>
<accession>A0A1B1SAU4</accession>
<reference evidence="3" key="1">
    <citation type="submission" date="2016-04" db="EMBL/GenBank/DDBJ databases">
        <title>Complete Genome Sequences of Twelve Strains of a Stable Defined Moderately Diverse Mouse Microbiota 2 (sDMDMm2).</title>
        <authorList>
            <person name="Uchimura Y."/>
            <person name="Wyss M."/>
            <person name="Brugiroux S."/>
            <person name="Limenitakis J.P."/>
            <person name="Stecher B."/>
            <person name="McCoy K.D."/>
            <person name="Macpherson A.J."/>
        </authorList>
    </citation>
    <scope>NUCLEOTIDE SEQUENCE [LARGE SCALE GENOMIC DNA]</scope>
    <source>
        <strain evidence="3">YL27</strain>
    </source>
</reference>
<sequence>MKIKKYTIGILTASLIATSSVSCSDSFESINTDPNETPMGMLNPYGVFEAMFYGYVNRSLAFTRQYNNELVQFTACTGSNGNDIHRYSINNSNVSTIWTYYARYAANADHMVQLGITKNEPAAQAVGLTLKVLIMSNLTDLFGDVPYREAFQHDQDNWTPAFDSQKDVYEQMFADLEAANNLYAKSPVFAKPSIDLMYGGNMTLWQKFNNSLYLRLLMRVSGRTEMGADTKIAEIVSNSSKYPIISSESESATVKYTGIDPYFNNFRPSNTTETQVKANKIAKTLLNLMLLTGRDSEEDPRLTTMAIQRAGDWKGVQGGCAISDARLEDDGASYPNYAVLVRDAAPAWILDYSEVQFILAEAALKGYITGGESTARTHYENAVTASCRKWGQLTQYSSEKYQITDERIADLLAGKLAGWDENSDHDILIANQKFISLFWIGFEAYHELRRTGYPVITIGNGCSYNNFEYPQRLYYPTNTVGSNSTNVQIALDRMGGENNLHTSVWWSYKAINGTFTAVRQQK</sequence>
<protein>
    <recommendedName>
        <fullName evidence="4">SusD/RagB family nutrient-binding outer membrane lipoprotein</fullName>
    </recommendedName>
</protein>
<feature type="signal peptide" evidence="1">
    <location>
        <begin position="1"/>
        <end position="24"/>
    </location>
</feature>
<dbReference type="PROSITE" id="PS51257">
    <property type="entry name" value="PROKAR_LIPOPROTEIN"/>
    <property type="match status" value="1"/>
</dbReference>
<name>A0A1B1SAU4_9BACT</name>